<name>A0A172YER8_9GAMM</name>
<evidence type="ECO:0000259" key="2">
    <source>
        <dbReference type="Pfam" id="PF02541"/>
    </source>
</evidence>
<dbReference type="InterPro" id="IPR003695">
    <property type="entry name" value="Ppx_GppA_N"/>
</dbReference>
<feature type="domain" description="Ppx/GppA phosphatase C-terminal" evidence="3">
    <location>
        <begin position="312"/>
        <end position="452"/>
    </location>
</feature>
<reference evidence="4 5" key="1">
    <citation type="submission" date="2016-04" db="EMBL/GenBank/DDBJ databases">
        <title>Complete Genome Sequence of Halotalea alkalilenta IHB B 13600.</title>
        <authorList>
            <person name="Swarnkar M.K."/>
            <person name="Sharma A."/>
            <person name="Kaushal K."/>
            <person name="Soni R."/>
            <person name="Rana S."/>
            <person name="Singh A.K."/>
            <person name="Gulati A."/>
        </authorList>
    </citation>
    <scope>NUCLEOTIDE SEQUENCE [LARGE SCALE GENOMIC DNA]</scope>
    <source>
        <strain evidence="4 5">IHB B 13600</strain>
    </source>
</reference>
<dbReference type="KEGG" id="haa:A5892_09130"/>
<gene>
    <name evidence="4" type="ORF">A5892_09130</name>
</gene>
<dbReference type="InterPro" id="IPR030673">
    <property type="entry name" value="PyroPPase_GppA_Ppx"/>
</dbReference>
<accession>A0A172YER8</accession>
<feature type="domain" description="Ppx/GppA phosphatase N-terminal" evidence="2">
    <location>
        <begin position="24"/>
        <end position="302"/>
    </location>
</feature>
<dbReference type="PANTHER" id="PTHR30005">
    <property type="entry name" value="EXOPOLYPHOSPHATASE"/>
    <property type="match status" value="1"/>
</dbReference>
<evidence type="ECO:0000256" key="1">
    <source>
        <dbReference type="ARBA" id="ARBA00022801"/>
    </source>
</evidence>
<dbReference type="InterPro" id="IPR043129">
    <property type="entry name" value="ATPase_NBD"/>
</dbReference>
<dbReference type="SUPFAM" id="SSF109604">
    <property type="entry name" value="HD-domain/PDEase-like"/>
    <property type="match status" value="1"/>
</dbReference>
<organism evidence="4 5">
    <name type="scientific">Halotalea alkalilenta</name>
    <dbReference type="NCBI Taxonomy" id="376489"/>
    <lineage>
        <taxon>Bacteria</taxon>
        <taxon>Pseudomonadati</taxon>
        <taxon>Pseudomonadota</taxon>
        <taxon>Gammaproteobacteria</taxon>
        <taxon>Oceanospirillales</taxon>
        <taxon>Halomonadaceae</taxon>
        <taxon>Halotalea</taxon>
    </lineage>
</organism>
<evidence type="ECO:0000259" key="3">
    <source>
        <dbReference type="Pfam" id="PF21447"/>
    </source>
</evidence>
<dbReference type="CDD" id="cd24053">
    <property type="entry name" value="ASKHA_NBD_EcPPX-GppA-like"/>
    <property type="match status" value="1"/>
</dbReference>
<dbReference type="InterPro" id="IPR050273">
    <property type="entry name" value="GppA/Ppx_hydrolase"/>
</dbReference>
<dbReference type="SUPFAM" id="SSF53067">
    <property type="entry name" value="Actin-like ATPase domain"/>
    <property type="match status" value="2"/>
</dbReference>
<keyword evidence="1" id="KW-0378">Hydrolase</keyword>
<dbReference type="InterPro" id="IPR048950">
    <property type="entry name" value="Ppx_GppA_C"/>
</dbReference>
<dbReference type="STRING" id="376489.A5892_09130"/>
<dbReference type="PIRSF" id="PIRSF001267">
    <property type="entry name" value="Pyrophosphatase_GppA_Ppx"/>
    <property type="match status" value="1"/>
</dbReference>
<protein>
    <submittedName>
        <fullName evidence="4">Uncharacterized protein</fullName>
    </submittedName>
</protein>
<dbReference type="Pfam" id="PF21447">
    <property type="entry name" value="Ppx-GppA_III"/>
    <property type="match status" value="1"/>
</dbReference>
<dbReference type="Pfam" id="PF02541">
    <property type="entry name" value="Ppx-GppA"/>
    <property type="match status" value="1"/>
</dbReference>
<sequence>MPHLPRPERFAAIDLGSNSFHLMIVERTQGRLKQIDKRSERVQLAAGMRDGKLSPQAIERASACLEKFAQQLQGIDPRRRRAVGTSALRNATNAGVLIDRTQQLLSVPLEIISGREEARLIYAGAAFALADTRGRRLVIDIGGGSTELVIGEAREPRLLESLEMGCVTYTERYLADGKIDLDRLERIRRAALAELSPIRSAYLAHGWDEAVGTSGTLRTLAQIAGGQSGDGERLDHNAIKRVIDLLCASGSIEQLPFAGMKPERARVFPAGVAIVSALFDGLYLDSLRISQGALRDGVLLDLTGRGTQHDPRDSAVTSFTRHFGGDQRHLDNVVATALRCFDQVRDDWTLDTQARAFLGWAAQLHEIGLLISHSRFHRHGAYMIENADLPGFSQLDQRLLALLVLGHRRGLSLKEAEERLDPERCHRHGRLVRLLRLAVVLNRTREDTPCLDFELGACGERLSLTLRRPPSALLDEDLRDERERQRAAGFELDYRH</sequence>
<dbReference type="EMBL" id="CP015243">
    <property type="protein sequence ID" value="ANF57606.1"/>
    <property type="molecule type" value="Genomic_DNA"/>
</dbReference>
<keyword evidence="5" id="KW-1185">Reference proteome</keyword>
<dbReference type="Gene3D" id="3.30.420.40">
    <property type="match status" value="1"/>
</dbReference>
<evidence type="ECO:0000313" key="5">
    <source>
        <dbReference type="Proteomes" id="UP000077875"/>
    </source>
</evidence>
<dbReference type="PANTHER" id="PTHR30005:SF0">
    <property type="entry name" value="RETROGRADE REGULATION PROTEIN 2"/>
    <property type="match status" value="1"/>
</dbReference>
<dbReference type="Gene3D" id="3.30.420.150">
    <property type="entry name" value="Exopolyphosphatase. Domain 2"/>
    <property type="match status" value="1"/>
</dbReference>
<dbReference type="Gene3D" id="1.10.3210.10">
    <property type="entry name" value="Hypothetical protein af1432"/>
    <property type="match status" value="1"/>
</dbReference>
<dbReference type="Proteomes" id="UP000077875">
    <property type="component" value="Chromosome"/>
</dbReference>
<dbReference type="AlphaFoldDB" id="A0A172YER8"/>
<dbReference type="RefSeq" id="WP_064122543.1">
    <property type="nucleotide sequence ID" value="NZ_CP015243.1"/>
</dbReference>
<evidence type="ECO:0000313" key="4">
    <source>
        <dbReference type="EMBL" id="ANF57606.1"/>
    </source>
</evidence>
<dbReference type="GO" id="GO:0016462">
    <property type="term" value="F:pyrophosphatase activity"/>
    <property type="evidence" value="ECO:0007669"/>
    <property type="project" value="TreeGrafter"/>
</dbReference>
<proteinExistence type="predicted"/>